<gene>
    <name evidence="11" type="primary">cobD</name>
    <name evidence="12" type="ORF">GCM10025751_31160</name>
</gene>
<comment type="caution">
    <text evidence="11">Lacks conserved residue(s) required for the propagation of feature annotation.</text>
</comment>
<dbReference type="Pfam" id="PF03186">
    <property type="entry name" value="CobD_Cbib"/>
    <property type="match status" value="1"/>
</dbReference>
<evidence type="ECO:0000256" key="1">
    <source>
        <dbReference type="ARBA" id="ARBA00003384"/>
    </source>
</evidence>
<dbReference type="GeneID" id="68616831"/>
<dbReference type="PANTHER" id="PTHR34308">
    <property type="entry name" value="COBALAMIN BIOSYNTHESIS PROTEIN CBIB"/>
    <property type="match status" value="1"/>
</dbReference>
<comment type="pathway">
    <text evidence="3 11">Cofactor biosynthesis; adenosylcobalamin biosynthesis.</text>
</comment>
<evidence type="ECO:0000256" key="2">
    <source>
        <dbReference type="ARBA" id="ARBA00004651"/>
    </source>
</evidence>
<organism evidence="12 13">
    <name type="scientific">Haladaptatus pallidirubidus</name>
    <dbReference type="NCBI Taxonomy" id="1008152"/>
    <lineage>
        <taxon>Archaea</taxon>
        <taxon>Methanobacteriati</taxon>
        <taxon>Methanobacteriota</taxon>
        <taxon>Stenosarchaea group</taxon>
        <taxon>Halobacteria</taxon>
        <taxon>Halobacteriales</taxon>
        <taxon>Haladaptataceae</taxon>
        <taxon>Haladaptatus</taxon>
    </lineage>
</organism>
<dbReference type="NCBIfam" id="TIGR00380">
    <property type="entry name" value="cobal_cbiB"/>
    <property type="match status" value="1"/>
</dbReference>
<evidence type="ECO:0000256" key="6">
    <source>
        <dbReference type="ARBA" id="ARBA00022475"/>
    </source>
</evidence>
<keyword evidence="10 11" id="KW-0472">Membrane</keyword>
<dbReference type="RefSeq" id="WP_227778515.1">
    <property type="nucleotide sequence ID" value="NZ_BAABKX010000013.1"/>
</dbReference>
<feature type="transmembrane region" description="Helical" evidence="11">
    <location>
        <begin position="78"/>
        <end position="98"/>
    </location>
</feature>
<dbReference type="AlphaFoldDB" id="A0AAV3UJI2"/>
<proteinExistence type="inferred from homology"/>
<evidence type="ECO:0000256" key="9">
    <source>
        <dbReference type="ARBA" id="ARBA00022989"/>
    </source>
</evidence>
<dbReference type="InterPro" id="IPR004485">
    <property type="entry name" value="Cobalamin_biosynth_CobD/CbiB"/>
</dbReference>
<evidence type="ECO:0000256" key="10">
    <source>
        <dbReference type="ARBA" id="ARBA00023136"/>
    </source>
</evidence>
<dbReference type="GO" id="GO:0048472">
    <property type="term" value="F:threonine-phosphate decarboxylase activity"/>
    <property type="evidence" value="ECO:0007669"/>
    <property type="project" value="InterPro"/>
</dbReference>
<protein>
    <recommendedName>
        <fullName evidence="5 11">Probable cobalamin biosynthesis protein CobD</fullName>
    </recommendedName>
</protein>
<comment type="caution">
    <text evidence="12">The sequence shown here is derived from an EMBL/GenBank/DDBJ whole genome shotgun (WGS) entry which is preliminary data.</text>
</comment>
<feature type="transmembrane region" description="Helical" evidence="11">
    <location>
        <begin position="51"/>
        <end position="71"/>
    </location>
</feature>
<keyword evidence="7 11" id="KW-0169">Cobalamin biosynthesis</keyword>
<name>A0AAV3UJI2_9EURY</name>
<evidence type="ECO:0000256" key="8">
    <source>
        <dbReference type="ARBA" id="ARBA00022692"/>
    </source>
</evidence>
<evidence type="ECO:0000256" key="11">
    <source>
        <dbReference type="HAMAP-Rule" id="MF_00024"/>
    </source>
</evidence>
<evidence type="ECO:0000256" key="5">
    <source>
        <dbReference type="ARBA" id="ARBA00016185"/>
    </source>
</evidence>
<evidence type="ECO:0000256" key="7">
    <source>
        <dbReference type="ARBA" id="ARBA00022573"/>
    </source>
</evidence>
<keyword evidence="8 11" id="KW-0812">Transmembrane</keyword>
<dbReference type="PANTHER" id="PTHR34308:SF1">
    <property type="entry name" value="COBALAMIN BIOSYNTHESIS PROTEIN CBIB"/>
    <property type="match status" value="1"/>
</dbReference>
<comment type="similarity">
    <text evidence="4 11">Belongs to the CobD/CbiB family.</text>
</comment>
<evidence type="ECO:0000313" key="12">
    <source>
        <dbReference type="EMBL" id="GAA5053642.1"/>
    </source>
</evidence>
<dbReference type="GO" id="GO:0009236">
    <property type="term" value="P:cobalamin biosynthetic process"/>
    <property type="evidence" value="ECO:0007669"/>
    <property type="project" value="UniProtKB-UniRule"/>
</dbReference>
<keyword evidence="9 11" id="KW-1133">Transmembrane helix</keyword>
<evidence type="ECO:0000256" key="3">
    <source>
        <dbReference type="ARBA" id="ARBA00004953"/>
    </source>
</evidence>
<sequence>MTLYGLLAVAIAFLLDWLFMEPPTRVHPVVWFGKATAAADRGWSAPRETGVLIALGLPAIAAVAVGVLGQLALAVHPLIASILAGVVLFTTTSMRMLLETATEVTELTETNIETARVEIRALAGRDASSLSPGEVRSAVAESLSENLADGLVASLFAFALCAPVSLPLAAAAATWVKAVNTLDSMLGYRSKPVGWASARLDDIVMWIPSRLSAVLIAVGSGGVTVLSEARTWAHEPPSPNSGWPMATLSAVLDVRFEKPGVYALNSRASLPVAADVGEGVQIVRRASLLAYISTGVIAWF</sequence>
<dbReference type="GO" id="GO:0005886">
    <property type="term" value="C:plasma membrane"/>
    <property type="evidence" value="ECO:0007669"/>
    <property type="project" value="UniProtKB-SubCell"/>
</dbReference>
<comment type="subcellular location">
    <subcellularLocation>
        <location evidence="2 11">Cell membrane</location>
        <topology evidence="2 11">Multi-pass membrane protein</topology>
    </subcellularLocation>
</comment>
<dbReference type="GO" id="GO:0015420">
    <property type="term" value="F:ABC-type vitamin B12 transporter activity"/>
    <property type="evidence" value="ECO:0007669"/>
    <property type="project" value="UniProtKB-UniRule"/>
</dbReference>
<evidence type="ECO:0000313" key="13">
    <source>
        <dbReference type="Proteomes" id="UP001501729"/>
    </source>
</evidence>
<comment type="function">
    <text evidence="1 11">Converts cobyric acid to cobinamide by the addition of aminopropanol on the F carboxylic group.</text>
</comment>
<dbReference type="EMBL" id="BAABKX010000013">
    <property type="protein sequence ID" value="GAA5053642.1"/>
    <property type="molecule type" value="Genomic_DNA"/>
</dbReference>
<dbReference type="Proteomes" id="UP001501729">
    <property type="component" value="Unassembled WGS sequence"/>
</dbReference>
<keyword evidence="6 11" id="KW-1003">Cell membrane</keyword>
<reference evidence="12 13" key="1">
    <citation type="journal article" date="2019" name="Int. J. Syst. Evol. Microbiol.">
        <title>The Global Catalogue of Microorganisms (GCM) 10K type strain sequencing project: providing services to taxonomists for standard genome sequencing and annotation.</title>
        <authorList>
            <consortium name="The Broad Institute Genomics Platform"/>
            <consortium name="The Broad Institute Genome Sequencing Center for Infectious Disease"/>
            <person name="Wu L."/>
            <person name="Ma J."/>
        </authorList>
    </citation>
    <scope>NUCLEOTIDE SEQUENCE [LARGE SCALE GENOMIC DNA]</scope>
    <source>
        <strain evidence="12 13">JCM 17504</strain>
    </source>
</reference>
<dbReference type="HAMAP" id="MF_00024">
    <property type="entry name" value="CobD_CbiB"/>
    <property type="match status" value="1"/>
</dbReference>
<evidence type="ECO:0000256" key="4">
    <source>
        <dbReference type="ARBA" id="ARBA00006263"/>
    </source>
</evidence>
<keyword evidence="13" id="KW-1185">Reference proteome</keyword>
<accession>A0AAV3UJI2</accession>